<keyword evidence="4" id="KW-1185">Reference proteome</keyword>
<name>A0AAN9UK36_9PEZI</name>
<protein>
    <submittedName>
        <fullName evidence="3">Uncharacterized protein</fullName>
    </submittedName>
</protein>
<evidence type="ECO:0000313" key="4">
    <source>
        <dbReference type="Proteomes" id="UP001320420"/>
    </source>
</evidence>
<dbReference type="Proteomes" id="UP001320420">
    <property type="component" value="Unassembled WGS sequence"/>
</dbReference>
<feature type="transmembrane region" description="Helical" evidence="2">
    <location>
        <begin position="76"/>
        <end position="94"/>
    </location>
</feature>
<evidence type="ECO:0000256" key="1">
    <source>
        <dbReference type="SAM" id="MobiDB-lite"/>
    </source>
</evidence>
<comment type="caution">
    <text evidence="3">The sequence shown here is derived from an EMBL/GenBank/DDBJ whole genome shotgun (WGS) entry which is preliminary data.</text>
</comment>
<evidence type="ECO:0000313" key="3">
    <source>
        <dbReference type="EMBL" id="KAK7745679.1"/>
    </source>
</evidence>
<dbReference type="AlphaFoldDB" id="A0AAN9UK36"/>
<accession>A0AAN9UK36</accession>
<keyword evidence="2" id="KW-1133">Transmembrane helix</keyword>
<evidence type="ECO:0000256" key="2">
    <source>
        <dbReference type="SAM" id="Phobius"/>
    </source>
</evidence>
<reference evidence="3 4" key="1">
    <citation type="submission" date="2024-02" db="EMBL/GenBank/DDBJ databases">
        <title>De novo assembly and annotation of 12 fungi associated with fruit tree decline syndrome in Ontario, Canada.</title>
        <authorList>
            <person name="Sulman M."/>
            <person name="Ellouze W."/>
            <person name="Ilyukhin E."/>
        </authorList>
    </citation>
    <scope>NUCLEOTIDE SEQUENCE [LARGE SCALE GENOMIC DNA]</scope>
    <source>
        <strain evidence="3 4">M11/M66-122</strain>
    </source>
</reference>
<sequence>MFARSSIIRPVAGIGLHGPTGTTAVFRAAPVSASGIRLASNSTGSSGSGDGGKGGEAPRSQSPPAAPGKVKSDKSMLTIAGIGVTFGAVFFFMLSRPEKAAQASGFGAGEERGRSNRGASGAGTGSRTTG</sequence>
<proteinExistence type="predicted"/>
<feature type="region of interest" description="Disordered" evidence="1">
    <location>
        <begin position="37"/>
        <end position="73"/>
    </location>
</feature>
<gene>
    <name evidence="3" type="ORF">SLS62_009645</name>
</gene>
<feature type="region of interest" description="Disordered" evidence="1">
    <location>
        <begin position="101"/>
        <end position="130"/>
    </location>
</feature>
<keyword evidence="2" id="KW-0812">Transmembrane</keyword>
<keyword evidence="2" id="KW-0472">Membrane</keyword>
<organism evidence="3 4">
    <name type="scientific">Diatrype stigma</name>
    <dbReference type="NCBI Taxonomy" id="117547"/>
    <lineage>
        <taxon>Eukaryota</taxon>
        <taxon>Fungi</taxon>
        <taxon>Dikarya</taxon>
        <taxon>Ascomycota</taxon>
        <taxon>Pezizomycotina</taxon>
        <taxon>Sordariomycetes</taxon>
        <taxon>Xylariomycetidae</taxon>
        <taxon>Xylariales</taxon>
        <taxon>Diatrypaceae</taxon>
        <taxon>Diatrype</taxon>
    </lineage>
</organism>
<dbReference type="EMBL" id="JAKJXP020000105">
    <property type="protein sequence ID" value="KAK7745679.1"/>
    <property type="molecule type" value="Genomic_DNA"/>
</dbReference>
<feature type="compositionally biased region" description="Gly residues" evidence="1">
    <location>
        <begin position="46"/>
        <end position="55"/>
    </location>
</feature>